<dbReference type="EMBL" id="JAKJXO020000003">
    <property type="protein sequence ID" value="KAL1608175.1"/>
    <property type="molecule type" value="Genomic_DNA"/>
</dbReference>
<evidence type="ECO:0000256" key="5">
    <source>
        <dbReference type="RuleBase" id="RU361187"/>
    </source>
</evidence>
<reference evidence="8 9" key="1">
    <citation type="submission" date="2024-02" db="EMBL/GenBank/DDBJ databases">
        <title>De novo assembly and annotation of 12 fungi associated with fruit tree decline syndrome in Ontario, Canada.</title>
        <authorList>
            <person name="Sulman M."/>
            <person name="Ellouze W."/>
            <person name="Ilyukhin E."/>
        </authorList>
    </citation>
    <scope>NUCLEOTIDE SEQUENCE [LARGE SCALE GENOMIC DNA]</scope>
    <source>
        <strain evidence="8 9">M42-189</strain>
    </source>
</reference>
<keyword evidence="9" id="KW-1185">Reference proteome</keyword>
<keyword evidence="4 5" id="KW-0326">Glycosidase</keyword>
<evidence type="ECO:0000256" key="2">
    <source>
        <dbReference type="ARBA" id="ARBA00022729"/>
    </source>
</evidence>
<evidence type="ECO:0000256" key="4">
    <source>
        <dbReference type="ARBA" id="ARBA00023295"/>
    </source>
</evidence>
<dbReference type="CDD" id="cd18820">
    <property type="entry name" value="GH43_LbAraf43-like"/>
    <property type="match status" value="1"/>
</dbReference>
<dbReference type="InterPro" id="IPR023296">
    <property type="entry name" value="Glyco_hydro_beta-prop_sf"/>
</dbReference>
<dbReference type="Pfam" id="PF04616">
    <property type="entry name" value="Glyco_hydro_43"/>
    <property type="match status" value="1"/>
</dbReference>
<gene>
    <name evidence="8" type="ORF">SLS60_003114</name>
</gene>
<protein>
    <recommendedName>
        <fullName evidence="10">Arabinanase/levansucrase/invertase</fullName>
    </recommendedName>
</protein>
<evidence type="ECO:0000313" key="8">
    <source>
        <dbReference type="EMBL" id="KAL1608175.1"/>
    </source>
</evidence>
<keyword evidence="3 5" id="KW-0378">Hydrolase</keyword>
<accession>A0ABR3RUU0</accession>
<keyword evidence="2 7" id="KW-0732">Signal</keyword>
<feature type="chain" id="PRO_5045556648" description="Arabinanase/levansucrase/invertase" evidence="7">
    <location>
        <begin position="21"/>
        <end position="331"/>
    </location>
</feature>
<dbReference type="SUPFAM" id="SSF75005">
    <property type="entry name" value="Arabinanase/levansucrase/invertase"/>
    <property type="match status" value="1"/>
</dbReference>
<organism evidence="8 9">
    <name type="scientific">Paraconiothyrium brasiliense</name>
    <dbReference type="NCBI Taxonomy" id="300254"/>
    <lineage>
        <taxon>Eukaryota</taxon>
        <taxon>Fungi</taxon>
        <taxon>Dikarya</taxon>
        <taxon>Ascomycota</taxon>
        <taxon>Pezizomycotina</taxon>
        <taxon>Dothideomycetes</taxon>
        <taxon>Pleosporomycetidae</taxon>
        <taxon>Pleosporales</taxon>
        <taxon>Massarineae</taxon>
        <taxon>Didymosphaeriaceae</taxon>
        <taxon>Paraconiothyrium</taxon>
    </lineage>
</organism>
<dbReference type="Proteomes" id="UP001521785">
    <property type="component" value="Unassembled WGS sequence"/>
</dbReference>
<name>A0ABR3RUU0_9PLEO</name>
<proteinExistence type="inferred from homology"/>
<evidence type="ECO:0000256" key="7">
    <source>
        <dbReference type="SAM" id="SignalP"/>
    </source>
</evidence>
<dbReference type="PANTHER" id="PTHR43817">
    <property type="entry name" value="GLYCOSYL HYDROLASE"/>
    <property type="match status" value="1"/>
</dbReference>
<sequence>MHFLRTLSTLVLGLSSLVSAATYTNPIKAKDGSDPHIVYTAGYYYLMASLPEANTTTWTSLQITRATTINGLKSGETKVVYTQSSGSRSGNIWAPELHYLDNAWYIYFTAGDGKDLGTQRPHVLKGGASPWDSFSFLSTLSSAWGIDGTILRFSSWGNYFVYSCFLNGSPQSLCISKLNSPGSIGSPKLLSQPTLSWETVRNPVNEGPAAMYHGGKTYLTYSASDCWTTSYSLGLLTWNGSGDPSLAASWSKSGPLLTSANGNYGTGHNGFFQSPDGTEIWNVYHATANSAGACDGNRYTMVNKVNWNSNGTPNLGTPAKLGTSFTGPSGE</sequence>
<feature type="region of interest" description="Disordered" evidence="6">
    <location>
        <begin position="312"/>
        <end position="331"/>
    </location>
</feature>
<evidence type="ECO:0000256" key="1">
    <source>
        <dbReference type="ARBA" id="ARBA00009865"/>
    </source>
</evidence>
<comment type="similarity">
    <text evidence="1 5">Belongs to the glycosyl hydrolase 43 family.</text>
</comment>
<dbReference type="InterPro" id="IPR006710">
    <property type="entry name" value="Glyco_hydro_43"/>
</dbReference>
<dbReference type="PANTHER" id="PTHR43817:SF1">
    <property type="entry name" value="HYDROLASE, FAMILY 43, PUTATIVE (AFU_ORTHOLOGUE AFUA_3G01660)-RELATED"/>
    <property type="match status" value="1"/>
</dbReference>
<evidence type="ECO:0000313" key="9">
    <source>
        <dbReference type="Proteomes" id="UP001521785"/>
    </source>
</evidence>
<evidence type="ECO:0000256" key="6">
    <source>
        <dbReference type="SAM" id="MobiDB-lite"/>
    </source>
</evidence>
<feature type="signal peptide" evidence="7">
    <location>
        <begin position="1"/>
        <end position="20"/>
    </location>
</feature>
<evidence type="ECO:0008006" key="10">
    <source>
        <dbReference type="Google" id="ProtNLM"/>
    </source>
</evidence>
<comment type="caution">
    <text evidence="8">The sequence shown here is derived from an EMBL/GenBank/DDBJ whole genome shotgun (WGS) entry which is preliminary data.</text>
</comment>
<evidence type="ECO:0000256" key="3">
    <source>
        <dbReference type="ARBA" id="ARBA00022801"/>
    </source>
</evidence>
<dbReference type="Gene3D" id="2.115.10.20">
    <property type="entry name" value="Glycosyl hydrolase domain, family 43"/>
    <property type="match status" value="1"/>
</dbReference>